<dbReference type="UniPathway" id="UPA00621"/>
<dbReference type="NCBIfam" id="NF011652">
    <property type="entry name" value="PRK15070.1"/>
    <property type="match status" value="1"/>
</dbReference>
<evidence type="ECO:0000256" key="7">
    <source>
        <dbReference type="ARBA" id="ARBA00022833"/>
    </source>
</evidence>
<dbReference type="PANTHER" id="PTHR39453">
    <property type="entry name" value="PHOSPHATE PROPANOYLTRANSFERASE"/>
    <property type="match status" value="1"/>
</dbReference>
<comment type="function">
    <text evidence="10">Involved in 1,2-propanediol (1,2-PD) degradation by catalyzing the conversion of propanoyl-CoA to propanoyl-phosphate.</text>
</comment>
<comment type="cofactor">
    <cofactor evidence="1">
        <name>Zn(2+)</name>
        <dbReference type="ChEBI" id="CHEBI:29105"/>
    </cofactor>
</comment>
<comment type="similarity">
    <text evidence="2 10">Belongs to the PduL family.</text>
</comment>
<dbReference type="EMBL" id="JAAKDE010000016">
    <property type="protein sequence ID" value="MBA2133567.1"/>
    <property type="molecule type" value="Genomic_DNA"/>
</dbReference>
<name>A0A8J6I3H6_9FIRM</name>
<dbReference type="EC" id="2.3.1.222" evidence="3 10"/>
<organism evidence="11 12">
    <name type="scientific">Capillibacterium thermochitinicola</name>
    <dbReference type="NCBI Taxonomy" id="2699427"/>
    <lineage>
        <taxon>Bacteria</taxon>
        <taxon>Bacillati</taxon>
        <taxon>Bacillota</taxon>
        <taxon>Capillibacterium</taxon>
    </lineage>
</organism>
<evidence type="ECO:0000256" key="2">
    <source>
        <dbReference type="ARBA" id="ARBA00007342"/>
    </source>
</evidence>
<dbReference type="GO" id="GO:0016747">
    <property type="term" value="F:acyltransferase activity, transferring groups other than amino-acyl groups"/>
    <property type="evidence" value="ECO:0007669"/>
    <property type="project" value="InterPro"/>
</dbReference>
<evidence type="ECO:0000256" key="8">
    <source>
        <dbReference type="ARBA" id="ARBA00023315"/>
    </source>
</evidence>
<evidence type="ECO:0000256" key="10">
    <source>
        <dbReference type="PIRNR" id="PIRNR010130"/>
    </source>
</evidence>
<evidence type="ECO:0000256" key="1">
    <source>
        <dbReference type="ARBA" id="ARBA00001947"/>
    </source>
</evidence>
<comment type="caution">
    <text evidence="11">The sequence shown here is derived from an EMBL/GenBank/DDBJ whole genome shotgun (WGS) entry which is preliminary data.</text>
</comment>
<dbReference type="Proteomes" id="UP000657177">
    <property type="component" value="Unassembled WGS sequence"/>
</dbReference>
<comment type="catalytic activity">
    <reaction evidence="9 10">
        <text>propanoyl-CoA + phosphate = propanoyl phosphate + CoA</text>
        <dbReference type="Rhea" id="RHEA:28046"/>
        <dbReference type="ChEBI" id="CHEBI:43474"/>
        <dbReference type="ChEBI" id="CHEBI:57287"/>
        <dbReference type="ChEBI" id="CHEBI:57392"/>
        <dbReference type="ChEBI" id="CHEBI:58933"/>
        <dbReference type="EC" id="2.3.1.222"/>
    </reaction>
</comment>
<dbReference type="PANTHER" id="PTHR39453:SF1">
    <property type="entry name" value="PHOSPHATE PROPANOYLTRANSFERASE"/>
    <property type="match status" value="1"/>
</dbReference>
<evidence type="ECO:0000256" key="9">
    <source>
        <dbReference type="ARBA" id="ARBA00047589"/>
    </source>
</evidence>
<evidence type="ECO:0000256" key="6">
    <source>
        <dbReference type="ARBA" id="ARBA00022723"/>
    </source>
</evidence>
<reference evidence="11" key="1">
    <citation type="submission" date="2020-06" db="EMBL/GenBank/DDBJ databases">
        <title>Novel chitinolytic bacterium.</title>
        <authorList>
            <person name="Ungkulpasvich U."/>
            <person name="Kosugi A."/>
            <person name="Uke A."/>
        </authorList>
    </citation>
    <scope>NUCLEOTIDE SEQUENCE</scope>
    <source>
        <strain evidence="11">UUS1-1</strain>
    </source>
</reference>
<keyword evidence="7" id="KW-0862">Zinc</keyword>
<keyword evidence="6" id="KW-0479">Metal-binding</keyword>
<comment type="pathway">
    <text evidence="10">Polyol metabolism; 1,2-propanediol degradation.</text>
</comment>
<dbReference type="PIRSF" id="PIRSF010130">
    <property type="entry name" value="PduL"/>
    <property type="match status" value="1"/>
</dbReference>
<keyword evidence="5 10" id="KW-0808">Transferase</keyword>
<keyword evidence="12" id="KW-1185">Reference proteome</keyword>
<dbReference type="GO" id="GO:0046872">
    <property type="term" value="F:metal ion binding"/>
    <property type="evidence" value="ECO:0007669"/>
    <property type="project" value="UniProtKB-KW"/>
</dbReference>
<protein>
    <recommendedName>
        <fullName evidence="4 10">Phosphate propanoyltransferase</fullName>
        <ecNumber evidence="3 10">2.3.1.222</ecNumber>
    </recommendedName>
</protein>
<dbReference type="Pfam" id="PF06130">
    <property type="entry name" value="PTAC"/>
    <property type="match status" value="1"/>
</dbReference>
<dbReference type="AlphaFoldDB" id="A0A8J6I3H6"/>
<evidence type="ECO:0000256" key="4">
    <source>
        <dbReference type="ARBA" id="ARBA00020837"/>
    </source>
</evidence>
<dbReference type="GO" id="GO:0051144">
    <property type="term" value="P:1,2-propanediol catabolic process"/>
    <property type="evidence" value="ECO:0007669"/>
    <property type="project" value="UniProtKB-UniPathway"/>
</dbReference>
<accession>A0A8J6I3H6</accession>
<evidence type="ECO:0000313" key="11">
    <source>
        <dbReference type="EMBL" id="MBA2133567.1"/>
    </source>
</evidence>
<dbReference type="InterPro" id="IPR008300">
    <property type="entry name" value="PTAC"/>
</dbReference>
<evidence type="ECO:0000256" key="5">
    <source>
        <dbReference type="ARBA" id="ARBA00022679"/>
    </source>
</evidence>
<gene>
    <name evidence="11" type="ORF">G5B42_08455</name>
</gene>
<dbReference type="RefSeq" id="WP_181340037.1">
    <property type="nucleotide sequence ID" value="NZ_JAAKDE010000016.1"/>
</dbReference>
<evidence type="ECO:0000313" key="12">
    <source>
        <dbReference type="Proteomes" id="UP000657177"/>
    </source>
</evidence>
<proteinExistence type="inferred from homology"/>
<evidence type="ECO:0000256" key="3">
    <source>
        <dbReference type="ARBA" id="ARBA00012206"/>
    </source>
</evidence>
<sequence length="191" mass="20877">MSFKVPVGVSNRHVHLSQEDLEKLFGKGASLTVKKELSQPGQFAAEETVNLIGPKRSIPNVRILGPVRPQTQVEISLTDSFTLGIEAPVRDSGNLENTPGLIIEGPKGRIEIKEGVIIAQRHLHLHDTEAAEMGLKDQDYVQVKVDGPRALIFEQVLVRVGPKYKKDLHLDTDEANAAGLKNGDLVTVIKP</sequence>
<keyword evidence="8 10" id="KW-0012">Acyltransferase</keyword>